<dbReference type="PANTHER" id="PTHR46060">
    <property type="entry name" value="MARINER MOS1 TRANSPOSASE-LIKE PROTEIN"/>
    <property type="match status" value="1"/>
</dbReference>
<accession>F4WKI6</accession>
<dbReference type="InterPro" id="IPR036397">
    <property type="entry name" value="RNaseH_sf"/>
</dbReference>
<evidence type="ECO:0000259" key="1">
    <source>
        <dbReference type="Pfam" id="PF17906"/>
    </source>
</evidence>
<dbReference type="GO" id="GO:0035861">
    <property type="term" value="C:site of double-strand break"/>
    <property type="evidence" value="ECO:0007669"/>
    <property type="project" value="TreeGrafter"/>
</dbReference>
<dbReference type="Gene3D" id="1.10.10.10">
    <property type="entry name" value="Winged helix-like DNA-binding domain superfamily/Winged helix DNA-binding domain"/>
    <property type="match status" value="1"/>
</dbReference>
<keyword evidence="3" id="KW-1185">Reference proteome</keyword>
<dbReference type="Pfam" id="PF17906">
    <property type="entry name" value="HTH_48"/>
    <property type="match status" value="1"/>
</dbReference>
<evidence type="ECO:0000313" key="3">
    <source>
        <dbReference type="Proteomes" id="UP000007755"/>
    </source>
</evidence>
<dbReference type="GO" id="GO:0000729">
    <property type="term" value="P:DNA double-strand break processing"/>
    <property type="evidence" value="ECO:0007669"/>
    <property type="project" value="TreeGrafter"/>
</dbReference>
<dbReference type="GO" id="GO:0005634">
    <property type="term" value="C:nucleus"/>
    <property type="evidence" value="ECO:0007669"/>
    <property type="project" value="TreeGrafter"/>
</dbReference>
<dbReference type="GO" id="GO:0031297">
    <property type="term" value="P:replication fork processing"/>
    <property type="evidence" value="ECO:0007669"/>
    <property type="project" value="TreeGrafter"/>
</dbReference>
<dbReference type="Gene3D" id="1.10.10.1450">
    <property type="match status" value="1"/>
</dbReference>
<dbReference type="GO" id="GO:0003697">
    <property type="term" value="F:single-stranded DNA binding"/>
    <property type="evidence" value="ECO:0007669"/>
    <property type="project" value="TreeGrafter"/>
</dbReference>
<dbReference type="InterPro" id="IPR052709">
    <property type="entry name" value="Transposase-MT_Hybrid"/>
</dbReference>
<dbReference type="GO" id="GO:0000014">
    <property type="term" value="F:single-stranded DNA endodeoxyribonuclease activity"/>
    <property type="evidence" value="ECO:0007669"/>
    <property type="project" value="TreeGrafter"/>
</dbReference>
<dbReference type="EMBL" id="GL888200">
    <property type="protein sequence ID" value="EGI65277.1"/>
    <property type="molecule type" value="Genomic_DNA"/>
</dbReference>
<organism evidence="3">
    <name type="scientific">Acromyrmex echinatior</name>
    <name type="common">Panamanian leafcutter ant</name>
    <name type="synonym">Acromyrmex octospinosus echinatior</name>
    <dbReference type="NCBI Taxonomy" id="103372"/>
    <lineage>
        <taxon>Eukaryota</taxon>
        <taxon>Metazoa</taxon>
        <taxon>Ecdysozoa</taxon>
        <taxon>Arthropoda</taxon>
        <taxon>Hexapoda</taxon>
        <taxon>Insecta</taxon>
        <taxon>Pterygota</taxon>
        <taxon>Neoptera</taxon>
        <taxon>Endopterygota</taxon>
        <taxon>Hymenoptera</taxon>
        <taxon>Apocrita</taxon>
        <taxon>Aculeata</taxon>
        <taxon>Formicoidea</taxon>
        <taxon>Formicidae</taxon>
        <taxon>Myrmicinae</taxon>
        <taxon>Acromyrmex</taxon>
    </lineage>
</organism>
<evidence type="ECO:0000313" key="2">
    <source>
        <dbReference type="EMBL" id="EGI65277.1"/>
    </source>
</evidence>
<dbReference type="Proteomes" id="UP000007755">
    <property type="component" value="Unassembled WGS sequence"/>
</dbReference>
<feature type="domain" description="Mos1 transposase HTH" evidence="1">
    <location>
        <begin position="6"/>
        <end position="54"/>
    </location>
</feature>
<dbReference type="OrthoDB" id="10046483at2759"/>
<gene>
    <name evidence="2" type="ORF">G5I_06246</name>
</gene>
<dbReference type="GO" id="GO:0042800">
    <property type="term" value="F:histone H3K4 methyltransferase activity"/>
    <property type="evidence" value="ECO:0007669"/>
    <property type="project" value="TreeGrafter"/>
</dbReference>
<dbReference type="InParanoid" id="F4WKI6"/>
<dbReference type="GO" id="GO:0046975">
    <property type="term" value="F:histone H3K36 methyltransferase activity"/>
    <property type="evidence" value="ECO:0007669"/>
    <property type="project" value="TreeGrafter"/>
</dbReference>
<proteinExistence type="predicted"/>
<protein>
    <submittedName>
        <fullName evidence="2">Mariner Mos1 transposase</fullName>
    </submittedName>
</protein>
<reference evidence="2" key="1">
    <citation type="submission" date="2011-02" db="EMBL/GenBank/DDBJ databases">
        <title>The genome of the leaf-cutting ant Acromyrmex echinatior suggests key adaptations to social evolution and fungus farming.</title>
        <authorList>
            <person name="Nygaard S."/>
            <person name="Zhang G."/>
        </authorList>
    </citation>
    <scope>NUCLEOTIDE SEQUENCE</scope>
</reference>
<dbReference type="Gene3D" id="3.30.420.10">
    <property type="entry name" value="Ribonuclease H-like superfamily/Ribonuclease H"/>
    <property type="match status" value="1"/>
</dbReference>
<dbReference type="PANTHER" id="PTHR46060:SF1">
    <property type="entry name" value="MARINER MOS1 TRANSPOSASE-LIKE PROTEIN"/>
    <property type="match status" value="1"/>
</dbReference>
<sequence>MERDKLFFRCVLLHYFDLKKSAAETHRLLAEIYGESPPSETVCTDWFRRFKSGDCDVHDKQRTGQPKKFEDEQLQALLEENPAQTLKELSRQLKVDKSTIFRRLQAMRKIQKEGKWQPHKLTENAIANPVKQTLIDLEWEVLPHPAYSPDLAPSDYHLFRSMQHALEDTHFHNYSEVENWVAEWIDSKDRLFFRRGIQLLPEKWQKVIVSEGKYFD</sequence>
<dbReference type="GO" id="GO:0044774">
    <property type="term" value="P:mitotic DNA integrity checkpoint signaling"/>
    <property type="evidence" value="ECO:0007669"/>
    <property type="project" value="TreeGrafter"/>
</dbReference>
<dbReference type="GO" id="GO:0006355">
    <property type="term" value="P:regulation of DNA-templated transcription"/>
    <property type="evidence" value="ECO:0007669"/>
    <property type="project" value="InterPro"/>
</dbReference>
<dbReference type="GO" id="GO:0015074">
    <property type="term" value="P:DNA integration"/>
    <property type="evidence" value="ECO:0007669"/>
    <property type="project" value="TreeGrafter"/>
</dbReference>
<dbReference type="AlphaFoldDB" id="F4WKI6"/>
<name>F4WKI6_ACREC</name>
<dbReference type="GO" id="GO:0003690">
    <property type="term" value="F:double-stranded DNA binding"/>
    <property type="evidence" value="ECO:0007669"/>
    <property type="project" value="TreeGrafter"/>
</dbReference>
<dbReference type="InterPro" id="IPR036388">
    <property type="entry name" value="WH-like_DNA-bd_sf"/>
</dbReference>
<dbReference type="GO" id="GO:0044547">
    <property type="term" value="F:DNA topoisomerase binding"/>
    <property type="evidence" value="ECO:0007669"/>
    <property type="project" value="TreeGrafter"/>
</dbReference>
<dbReference type="GO" id="GO:0000793">
    <property type="term" value="C:condensed chromosome"/>
    <property type="evidence" value="ECO:0007669"/>
    <property type="project" value="TreeGrafter"/>
</dbReference>
<dbReference type="InterPro" id="IPR041426">
    <property type="entry name" value="Mos1_HTH"/>
</dbReference>
<dbReference type="GO" id="GO:0006303">
    <property type="term" value="P:double-strand break repair via nonhomologous end joining"/>
    <property type="evidence" value="ECO:0007669"/>
    <property type="project" value="TreeGrafter"/>
</dbReference>